<reference evidence="6 8" key="1">
    <citation type="journal article" date="2021" name="G3 (Bethesda)">
        <title>Genomic diversity, chromosomal rearrangements, and interspecies hybridization in the ogataea polymorpha species complex.</title>
        <authorList>
            <person name="Hanson S.J."/>
            <person name="Cinneide E.O."/>
            <person name="Salzberg L.I."/>
            <person name="Wolfe K.H."/>
            <person name="McGowan J."/>
            <person name="Fitzpatrick D.A."/>
            <person name="Matlin K."/>
        </authorList>
    </citation>
    <scope>NUCLEOTIDE SEQUENCE</scope>
    <source>
        <strain evidence="7">81-436-3</strain>
        <strain evidence="6">83-405-1</strain>
    </source>
</reference>
<comment type="subcellular location">
    <subcellularLocation>
        <location evidence="1 4">Nucleus</location>
    </subcellularLocation>
</comment>
<dbReference type="InterPro" id="IPR024661">
    <property type="entry name" value="RNA_pol_III_Rpc31"/>
</dbReference>
<evidence type="ECO:0000313" key="7">
    <source>
        <dbReference type="EMBL" id="KAG7761608.1"/>
    </source>
</evidence>
<dbReference type="EMBL" id="JAHLUH010000026">
    <property type="protein sequence ID" value="KAG7723755.1"/>
    <property type="molecule type" value="Genomic_DNA"/>
</dbReference>
<accession>A0AAN6HY56</accession>
<evidence type="ECO:0000256" key="3">
    <source>
        <dbReference type="ARBA" id="ARBA00023242"/>
    </source>
</evidence>
<dbReference type="AlphaFoldDB" id="A0AAN6HY56"/>
<evidence type="ECO:0000256" key="1">
    <source>
        <dbReference type="ARBA" id="ARBA00004123"/>
    </source>
</evidence>
<comment type="function">
    <text evidence="4">DNA-dependent RNA polymerase catalyzes the transcription of DNA into RNA using the four ribonucleoside triphosphates as substrates. Specific peripheric component of RNA polymerase III which synthesizes small RNAs, such as 5S rRNA and tRNAs.</text>
</comment>
<dbReference type="PANTHER" id="PTHR15367">
    <property type="entry name" value="DNA-DIRECTED RNA POLYMERASE III"/>
    <property type="match status" value="1"/>
</dbReference>
<feature type="region of interest" description="Disordered" evidence="5">
    <location>
        <begin position="172"/>
        <end position="226"/>
    </location>
</feature>
<evidence type="ECO:0000256" key="4">
    <source>
        <dbReference type="PIRNR" id="PIRNR000777"/>
    </source>
</evidence>
<comment type="caution">
    <text evidence="6">The sequence shown here is derived from an EMBL/GenBank/DDBJ whole genome shotgun (WGS) entry which is preliminary data.</text>
</comment>
<protein>
    <recommendedName>
        <fullName evidence="4">DNA-directed RNA polymerase III subunit</fullName>
    </recommendedName>
</protein>
<evidence type="ECO:0000256" key="2">
    <source>
        <dbReference type="ARBA" id="ARBA00008352"/>
    </source>
</evidence>
<dbReference type="GO" id="GO:0006383">
    <property type="term" value="P:transcription by RNA polymerase III"/>
    <property type="evidence" value="ECO:0007669"/>
    <property type="project" value="UniProtKB-UniRule"/>
</dbReference>
<feature type="compositionally biased region" description="Acidic residues" evidence="5">
    <location>
        <begin position="210"/>
        <end position="226"/>
    </location>
</feature>
<organism evidence="6 9">
    <name type="scientific">Ogataea haglerorum</name>
    <dbReference type="NCBI Taxonomy" id="1937702"/>
    <lineage>
        <taxon>Eukaryota</taxon>
        <taxon>Fungi</taxon>
        <taxon>Dikarya</taxon>
        <taxon>Ascomycota</taxon>
        <taxon>Saccharomycotina</taxon>
        <taxon>Pichiomycetes</taxon>
        <taxon>Pichiales</taxon>
        <taxon>Pichiaceae</taxon>
        <taxon>Ogataea</taxon>
    </lineage>
</organism>
<dbReference type="Proteomes" id="UP000738402">
    <property type="component" value="Unassembled WGS sequence"/>
</dbReference>
<feature type="compositionally biased region" description="Acidic residues" evidence="5">
    <location>
        <begin position="173"/>
        <end position="202"/>
    </location>
</feature>
<evidence type="ECO:0000313" key="9">
    <source>
        <dbReference type="Proteomes" id="UP000738402"/>
    </source>
</evidence>
<evidence type="ECO:0000313" key="6">
    <source>
        <dbReference type="EMBL" id="KAG7723755.1"/>
    </source>
</evidence>
<dbReference type="Proteomes" id="UP000697297">
    <property type="component" value="Unassembled WGS sequence"/>
</dbReference>
<comment type="similarity">
    <text evidence="2 4">Belongs to the eukaryotic RPC7 RNA polymerase subunit family.</text>
</comment>
<keyword evidence="8" id="KW-1185">Reference proteome</keyword>
<dbReference type="PIRSF" id="PIRSF000777">
    <property type="entry name" value="RNA_polIII_C31"/>
    <property type="match status" value="1"/>
</dbReference>
<dbReference type="Pfam" id="PF11705">
    <property type="entry name" value="RNA_pol_3_Rpc31"/>
    <property type="match status" value="1"/>
</dbReference>
<gene>
    <name evidence="6" type="ORF">KL933_005384</name>
    <name evidence="7" type="ORF">KL946_005385</name>
</gene>
<evidence type="ECO:0000256" key="5">
    <source>
        <dbReference type="SAM" id="MobiDB-lite"/>
    </source>
</evidence>
<proteinExistence type="inferred from homology"/>
<comment type="subunit">
    <text evidence="4">Component of the RNA polymerase III (Pol III) complex.</text>
</comment>
<dbReference type="GO" id="GO:0005666">
    <property type="term" value="C:RNA polymerase III complex"/>
    <property type="evidence" value="ECO:0007669"/>
    <property type="project" value="UniProtKB-UniRule"/>
</dbReference>
<name>A0AAN6HY56_9ASCO</name>
<dbReference type="PANTHER" id="PTHR15367:SF2">
    <property type="entry name" value="DNA-DIRECTED RNA POLYMERASE III SUBUNIT"/>
    <property type="match status" value="1"/>
</dbReference>
<dbReference type="EMBL" id="JAHLUN010000027">
    <property type="protein sequence ID" value="KAG7761608.1"/>
    <property type="molecule type" value="Genomic_DNA"/>
</dbReference>
<sequence>MTMAYDEKREKGPTSFGLDFQDDGTYVDTSECIYSHPISGNLTVREKEEVFKFTHFCDVISTSYYYTNNLSSMDFNKTSIMTSKNQSTFDDGIRRYSDRYRNTIQKLDKSLNYYSPMFFPRELRISSLERKFGKGNASKLAFTRFFKPSMTAMSSPINLEEKQRHLIEKFDSVEDFDEDAVEAEEEEEEEDDEFEEEEDDDYNAEKYFDDGEFDDGDEDGDDEVAF</sequence>
<evidence type="ECO:0000313" key="8">
    <source>
        <dbReference type="Proteomes" id="UP000697297"/>
    </source>
</evidence>
<keyword evidence="3 4" id="KW-0539">Nucleus</keyword>